<dbReference type="InterPro" id="IPR010106">
    <property type="entry name" value="RpnA"/>
</dbReference>
<dbReference type="NCBIfam" id="TIGR01784">
    <property type="entry name" value="T_den_put_tspse"/>
    <property type="match status" value="1"/>
</dbReference>
<dbReference type="PANTHER" id="PTHR35586:SF2">
    <property type="entry name" value="SLL1542 PROTEIN"/>
    <property type="match status" value="1"/>
</dbReference>
<dbReference type="EMBL" id="JBHFNR010000132">
    <property type="protein sequence ID" value="MFB2894892.1"/>
    <property type="molecule type" value="Genomic_DNA"/>
</dbReference>
<proteinExistence type="predicted"/>
<evidence type="ECO:0000313" key="3">
    <source>
        <dbReference type="Proteomes" id="UP001576784"/>
    </source>
</evidence>
<dbReference type="Proteomes" id="UP001576784">
    <property type="component" value="Unassembled WGS sequence"/>
</dbReference>
<name>A0ABV4XT94_9CYAN</name>
<protein>
    <submittedName>
        <fullName evidence="2">Rpn family recombination-promoting nuclease/putative transposase</fullName>
    </submittedName>
</protein>
<accession>A0ABV4XT94</accession>
<feature type="domain" description="DUF4351" evidence="1">
    <location>
        <begin position="217"/>
        <end position="275"/>
    </location>
</feature>
<evidence type="ECO:0000259" key="1">
    <source>
        <dbReference type="Pfam" id="PF14261"/>
    </source>
</evidence>
<reference evidence="2 3" key="1">
    <citation type="submission" date="2024-09" db="EMBL/GenBank/DDBJ databases">
        <title>Floridaenema gen nov. (Aerosakkonemataceae, Aerosakkonematales ord. nov., Cyanobacteria) from benthic tropical and subtropical fresh waters, with the description of four new species.</title>
        <authorList>
            <person name="Moretto J.A."/>
            <person name="Berthold D.E."/>
            <person name="Lefler F.W."/>
            <person name="Huang I.-S."/>
            <person name="Laughinghouse H. IV."/>
        </authorList>
    </citation>
    <scope>NUCLEOTIDE SEQUENCE [LARGE SCALE GENOMIC DNA]</scope>
    <source>
        <strain evidence="2 3">BLCC-F50</strain>
    </source>
</reference>
<dbReference type="InterPro" id="IPR022573">
    <property type="entry name" value="DUF2887"/>
</dbReference>
<dbReference type="PANTHER" id="PTHR35586">
    <property type="entry name" value="SLL1691 PROTEIN"/>
    <property type="match status" value="1"/>
</dbReference>
<dbReference type="RefSeq" id="WP_413264535.1">
    <property type="nucleotide sequence ID" value="NZ_JBHFNR010000132.1"/>
</dbReference>
<dbReference type="InterPro" id="IPR025587">
    <property type="entry name" value="DUF4351"/>
</dbReference>
<organism evidence="2 3">
    <name type="scientific">Floridaenema flaviceps BLCC-F50</name>
    <dbReference type="NCBI Taxonomy" id="3153642"/>
    <lineage>
        <taxon>Bacteria</taxon>
        <taxon>Bacillati</taxon>
        <taxon>Cyanobacteriota</taxon>
        <taxon>Cyanophyceae</taxon>
        <taxon>Oscillatoriophycideae</taxon>
        <taxon>Aerosakkonematales</taxon>
        <taxon>Aerosakkonemataceae</taxon>
        <taxon>Floridanema</taxon>
        <taxon>Floridanema flaviceps</taxon>
    </lineage>
</organism>
<dbReference type="Pfam" id="PF14261">
    <property type="entry name" value="DUF4351"/>
    <property type="match status" value="1"/>
</dbReference>
<keyword evidence="3" id="KW-1185">Reference proteome</keyword>
<sequence length="280" mass="32456">MRRDSIFYQLFQQSPELLFELLDHPPANAGSYRFDSVAVKEPKFEIDGVFLPPESETPGVVYFCEVQFQKDELLYERLFGESFLYFYRNRSRFSDWQAVVIYPSRTIEQSQTLPYQDLLNGDRVHRVYLNELGEMAQLPLGVALMVLTTLQENQAAIEARNLLFRSRQELPPQTSRAIMEMLATIMVYKFTNLSRQEVEAMLGITLGQTRVYQEAKEEGREEEAKSLILRQLTRRVGQLPESVILQINTLSITQLELLGEALLDFSNLSDLEVWLAQQEQ</sequence>
<comment type="caution">
    <text evidence="2">The sequence shown here is derived from an EMBL/GenBank/DDBJ whole genome shotgun (WGS) entry which is preliminary data.</text>
</comment>
<dbReference type="Pfam" id="PF11103">
    <property type="entry name" value="DUF2887"/>
    <property type="match status" value="1"/>
</dbReference>
<gene>
    <name evidence="2" type="ORF">ACE1CI_18445</name>
</gene>
<evidence type="ECO:0000313" key="2">
    <source>
        <dbReference type="EMBL" id="MFB2894892.1"/>
    </source>
</evidence>